<dbReference type="InterPro" id="IPR044922">
    <property type="entry name" value="DUF2063_N_sf"/>
</dbReference>
<dbReference type="GO" id="GO:0003677">
    <property type="term" value="F:DNA binding"/>
    <property type="evidence" value="ECO:0007669"/>
    <property type="project" value="UniProtKB-KW"/>
</dbReference>
<dbReference type="Gene3D" id="1.10.150.690">
    <property type="entry name" value="DUF2063"/>
    <property type="match status" value="1"/>
</dbReference>
<reference evidence="4" key="1">
    <citation type="submission" date="2023-07" db="EMBL/GenBank/DDBJ databases">
        <title>Study on multiphase classification of strain Alteromonas salexigens isolated from the Yellow Sea.</title>
        <authorList>
            <person name="Sun L."/>
        </authorList>
    </citation>
    <scope>NUCLEOTIDE SEQUENCE [LARGE SCALE GENOMIC DNA]</scope>
    <source>
        <strain evidence="4">ASW11-19</strain>
    </source>
</reference>
<proteinExistence type="predicted"/>
<accession>A0ABT2VRS5</accession>
<name>A0ABT2VRS5_9ALTE</name>
<protein>
    <submittedName>
        <fullName evidence="3">DNA-binding domain-containing protein</fullName>
    </submittedName>
</protein>
<evidence type="ECO:0000259" key="2">
    <source>
        <dbReference type="Pfam" id="PF22106"/>
    </source>
</evidence>
<dbReference type="RefSeq" id="WP_262996231.1">
    <property type="nucleotide sequence ID" value="NZ_JAOTJC010000013.1"/>
</dbReference>
<feature type="domain" description="NGO1945-like C-terminal" evidence="2">
    <location>
        <begin position="143"/>
        <end position="240"/>
    </location>
</feature>
<organism evidence="3 4">
    <name type="scientific">Alteromonas salexigens</name>
    <dbReference type="NCBI Taxonomy" id="2982530"/>
    <lineage>
        <taxon>Bacteria</taxon>
        <taxon>Pseudomonadati</taxon>
        <taxon>Pseudomonadota</taxon>
        <taxon>Gammaproteobacteria</taxon>
        <taxon>Alteromonadales</taxon>
        <taxon>Alteromonadaceae</taxon>
        <taxon>Alteromonas/Salinimonas group</taxon>
        <taxon>Alteromonas</taxon>
    </lineage>
</organism>
<keyword evidence="3" id="KW-0238">DNA-binding</keyword>
<dbReference type="Gene3D" id="3.90.930.50">
    <property type="match status" value="1"/>
</dbReference>
<dbReference type="Pfam" id="PF22106">
    <property type="entry name" value="NGO1945_C"/>
    <property type="match status" value="1"/>
</dbReference>
<dbReference type="InterPro" id="IPR054098">
    <property type="entry name" value="NGO1945-like_C"/>
</dbReference>
<evidence type="ECO:0000313" key="4">
    <source>
        <dbReference type="Proteomes" id="UP001209257"/>
    </source>
</evidence>
<dbReference type="Pfam" id="PF09836">
    <property type="entry name" value="DUF2063"/>
    <property type="match status" value="1"/>
</dbReference>
<sequence length="250" mass="28218">MTELTQLQQQLANAIRTPEKYEPANSDEKRRLAVYQSLFRNNIENFLENGFPVIHQTLPADLWKLLVSAFFAEHPCRSPYFADIGKEFVEYLSTAPDIIANMPLWLPELAHYEWLELDISIRKTNEPVCFAENGLLPDSITVSPLASLVSYEYPVHLIGPDFQSPEASDQRHYYMVFRGRDHNVEFAVINPLTARLVHLLELSTAALSLDDVVSTLADELPAFTYTQLHQGAAATVQDLLNKGALISAYP</sequence>
<evidence type="ECO:0000259" key="1">
    <source>
        <dbReference type="Pfam" id="PF09836"/>
    </source>
</evidence>
<feature type="domain" description="Putative DNA-binding" evidence="1">
    <location>
        <begin position="6"/>
        <end position="92"/>
    </location>
</feature>
<comment type="caution">
    <text evidence="3">The sequence shown here is derived from an EMBL/GenBank/DDBJ whole genome shotgun (WGS) entry which is preliminary data.</text>
</comment>
<dbReference type="Proteomes" id="UP001209257">
    <property type="component" value="Unassembled WGS sequence"/>
</dbReference>
<dbReference type="InterPro" id="IPR018640">
    <property type="entry name" value="DUF2063"/>
</dbReference>
<dbReference type="EMBL" id="JAOTJC010000013">
    <property type="protein sequence ID" value="MCU7556008.1"/>
    <property type="molecule type" value="Genomic_DNA"/>
</dbReference>
<evidence type="ECO:0000313" key="3">
    <source>
        <dbReference type="EMBL" id="MCU7556008.1"/>
    </source>
</evidence>
<gene>
    <name evidence="3" type="ORF">OCL06_15565</name>
</gene>
<keyword evidence="4" id="KW-1185">Reference proteome</keyword>